<reference evidence="1" key="1">
    <citation type="journal article" date="2020" name="Stud. Mycol.">
        <title>101 Dothideomycetes genomes: a test case for predicting lifestyles and emergence of pathogens.</title>
        <authorList>
            <person name="Haridas S."/>
            <person name="Albert R."/>
            <person name="Binder M."/>
            <person name="Bloem J."/>
            <person name="Labutti K."/>
            <person name="Salamov A."/>
            <person name="Andreopoulos B."/>
            <person name="Baker S."/>
            <person name="Barry K."/>
            <person name="Bills G."/>
            <person name="Bluhm B."/>
            <person name="Cannon C."/>
            <person name="Castanera R."/>
            <person name="Culley D."/>
            <person name="Daum C."/>
            <person name="Ezra D."/>
            <person name="Gonzalez J."/>
            <person name="Henrissat B."/>
            <person name="Kuo A."/>
            <person name="Liang C."/>
            <person name="Lipzen A."/>
            <person name="Lutzoni F."/>
            <person name="Magnuson J."/>
            <person name="Mondo S."/>
            <person name="Nolan M."/>
            <person name="Ohm R."/>
            <person name="Pangilinan J."/>
            <person name="Park H.-J."/>
            <person name="Ramirez L."/>
            <person name="Alfaro M."/>
            <person name="Sun H."/>
            <person name="Tritt A."/>
            <person name="Yoshinaga Y."/>
            <person name="Zwiers L.-H."/>
            <person name="Turgeon B."/>
            <person name="Goodwin S."/>
            <person name="Spatafora J."/>
            <person name="Crous P."/>
            <person name="Grigoriev I."/>
        </authorList>
    </citation>
    <scope>NUCLEOTIDE SEQUENCE</scope>
    <source>
        <strain evidence="1">CBS 269.34</strain>
    </source>
</reference>
<organism evidence="1 2">
    <name type="scientific">Lophium mytilinum</name>
    <dbReference type="NCBI Taxonomy" id="390894"/>
    <lineage>
        <taxon>Eukaryota</taxon>
        <taxon>Fungi</taxon>
        <taxon>Dikarya</taxon>
        <taxon>Ascomycota</taxon>
        <taxon>Pezizomycotina</taxon>
        <taxon>Dothideomycetes</taxon>
        <taxon>Pleosporomycetidae</taxon>
        <taxon>Mytilinidiales</taxon>
        <taxon>Mytilinidiaceae</taxon>
        <taxon>Lophium</taxon>
    </lineage>
</organism>
<dbReference type="EMBL" id="MU004187">
    <property type="protein sequence ID" value="KAF2497136.1"/>
    <property type="molecule type" value="Genomic_DNA"/>
</dbReference>
<dbReference type="Proteomes" id="UP000799750">
    <property type="component" value="Unassembled WGS sequence"/>
</dbReference>
<sequence>MEGSKGRLRKMVGSPTSWWCAAGVLMHPLLDCIEPGKFAEGREVLGSGFGVPCRGFKGDEGLLRVISVLSSATVDPASSSNNDVANRGWRKARNGNSAVTTFTVLFQQFVRTSVREASCLMVCWNF</sequence>
<evidence type="ECO:0000313" key="1">
    <source>
        <dbReference type="EMBL" id="KAF2497136.1"/>
    </source>
</evidence>
<keyword evidence="2" id="KW-1185">Reference proteome</keyword>
<accession>A0A6A6QY05</accession>
<proteinExistence type="predicted"/>
<gene>
    <name evidence="1" type="ORF">BU16DRAFT_350195</name>
</gene>
<name>A0A6A6QY05_9PEZI</name>
<dbReference type="AlphaFoldDB" id="A0A6A6QY05"/>
<protein>
    <submittedName>
        <fullName evidence="1">Uncharacterized protein</fullName>
    </submittedName>
</protein>
<evidence type="ECO:0000313" key="2">
    <source>
        <dbReference type="Proteomes" id="UP000799750"/>
    </source>
</evidence>